<dbReference type="Proteomes" id="UP000009046">
    <property type="component" value="Unassembled WGS sequence"/>
</dbReference>
<dbReference type="OMA" id="PSPRVGC"/>
<dbReference type="SUPFAM" id="SSF117281">
    <property type="entry name" value="Kelch motif"/>
    <property type="match status" value="1"/>
</dbReference>
<accession>E0W0R9</accession>
<evidence type="ECO:0000313" key="4">
    <source>
        <dbReference type="EnsemblMetazoa" id="PHUM562610-PA"/>
    </source>
</evidence>
<evidence type="ECO:0000256" key="2">
    <source>
        <dbReference type="SAM" id="MobiDB-lite"/>
    </source>
</evidence>
<feature type="coiled-coil region" evidence="1">
    <location>
        <begin position="32"/>
        <end position="59"/>
    </location>
</feature>
<dbReference type="VEuPathDB" id="VectorBase:PHUM562610"/>
<dbReference type="KEGG" id="phu:Phum_PHUM562610"/>
<name>E0W0R9_PEDHC</name>
<dbReference type="InterPro" id="IPR052588">
    <property type="entry name" value="Kelch_domain_protein"/>
</dbReference>
<dbReference type="AlphaFoldDB" id="E0W0R9"/>
<reference evidence="4" key="3">
    <citation type="submission" date="2020-05" db="UniProtKB">
        <authorList>
            <consortium name="EnsemblMetazoa"/>
        </authorList>
    </citation>
    <scope>IDENTIFICATION</scope>
    <source>
        <strain evidence="4">USDA</strain>
    </source>
</reference>
<dbReference type="PANTHER" id="PTHR46063:SF1">
    <property type="entry name" value="KELCH DOMAIN-CONTAINING PROTEIN 4"/>
    <property type="match status" value="1"/>
</dbReference>
<dbReference type="Gene3D" id="2.120.10.80">
    <property type="entry name" value="Kelch-type beta propeller"/>
    <property type="match status" value="1"/>
</dbReference>
<dbReference type="GeneID" id="8234744"/>
<evidence type="ECO:0000256" key="1">
    <source>
        <dbReference type="SAM" id="Coils"/>
    </source>
</evidence>
<dbReference type="InParanoid" id="E0W0R9"/>
<evidence type="ECO:0000313" key="3">
    <source>
        <dbReference type="EMBL" id="EEB19225.1"/>
    </source>
</evidence>
<feature type="region of interest" description="Disordered" evidence="2">
    <location>
        <begin position="485"/>
        <end position="530"/>
    </location>
</feature>
<protein>
    <submittedName>
        <fullName evidence="3 4">Kelch domain-containing protein, putative</fullName>
    </submittedName>
</protein>
<dbReference type="EMBL" id="AAZO01006830">
    <property type="status" value="NOT_ANNOTATED_CDS"/>
    <property type="molecule type" value="Genomic_DNA"/>
</dbReference>
<dbReference type="InterPro" id="IPR015915">
    <property type="entry name" value="Kelch-typ_b-propeller"/>
</dbReference>
<feature type="region of interest" description="Disordered" evidence="2">
    <location>
        <begin position="351"/>
        <end position="391"/>
    </location>
</feature>
<keyword evidence="1" id="KW-0175">Coiled coil</keyword>
<organism>
    <name type="scientific">Pediculus humanus subsp. corporis</name>
    <name type="common">Body louse</name>
    <dbReference type="NCBI Taxonomy" id="121224"/>
    <lineage>
        <taxon>Eukaryota</taxon>
        <taxon>Metazoa</taxon>
        <taxon>Ecdysozoa</taxon>
        <taxon>Arthropoda</taxon>
        <taxon>Hexapoda</taxon>
        <taxon>Insecta</taxon>
        <taxon>Pterygota</taxon>
        <taxon>Neoptera</taxon>
        <taxon>Paraneoptera</taxon>
        <taxon>Psocodea</taxon>
        <taxon>Troctomorpha</taxon>
        <taxon>Phthiraptera</taxon>
        <taxon>Anoplura</taxon>
        <taxon>Pediculidae</taxon>
        <taxon>Pediculus</taxon>
    </lineage>
</organism>
<dbReference type="CTD" id="8234744"/>
<dbReference type="eggNOG" id="KOG1230">
    <property type="taxonomic scope" value="Eukaryota"/>
</dbReference>
<evidence type="ECO:0000313" key="5">
    <source>
        <dbReference type="Proteomes" id="UP000009046"/>
    </source>
</evidence>
<dbReference type="Pfam" id="PF13415">
    <property type="entry name" value="Beta-prop_FBX42"/>
    <property type="match status" value="1"/>
</dbReference>
<reference evidence="3" key="1">
    <citation type="submission" date="2007-04" db="EMBL/GenBank/DDBJ databases">
        <title>Annotation of Pediculus humanus corporis strain USDA.</title>
        <authorList>
            <person name="Kirkness E."/>
            <person name="Hannick L."/>
            <person name="Hass B."/>
            <person name="Bruggner R."/>
            <person name="Lawson D."/>
            <person name="Bidwell S."/>
            <person name="Joardar V."/>
            <person name="Caler E."/>
            <person name="Walenz B."/>
            <person name="Inman J."/>
            <person name="Schobel S."/>
            <person name="Galinsky K."/>
            <person name="Amedeo P."/>
            <person name="Strausberg R."/>
        </authorList>
    </citation>
    <scope>NUCLEOTIDE SEQUENCE</scope>
    <source>
        <strain evidence="3">USDA</strain>
    </source>
</reference>
<proteinExistence type="predicted"/>
<feature type="compositionally biased region" description="Acidic residues" evidence="2">
    <location>
        <begin position="492"/>
        <end position="530"/>
    </location>
</feature>
<gene>
    <name evidence="4" type="primary">8234744</name>
    <name evidence="3" type="ORF">Phum_PHUM562610</name>
</gene>
<reference evidence="3" key="2">
    <citation type="submission" date="2007-04" db="EMBL/GenBank/DDBJ databases">
        <title>The genome of the human body louse.</title>
        <authorList>
            <consortium name="The Human Body Louse Genome Consortium"/>
            <person name="Kirkness E."/>
            <person name="Walenz B."/>
            <person name="Hass B."/>
            <person name="Bruggner R."/>
            <person name="Strausberg R."/>
        </authorList>
    </citation>
    <scope>NUCLEOTIDE SEQUENCE</scope>
    <source>
        <strain evidence="3">USDA</strain>
    </source>
</reference>
<feature type="compositionally biased region" description="Acidic residues" evidence="2">
    <location>
        <begin position="372"/>
        <end position="388"/>
    </location>
</feature>
<dbReference type="HOGENOM" id="CLU_008722_3_1_1"/>
<dbReference type="InterPro" id="IPR011498">
    <property type="entry name" value="Kelch_2"/>
</dbReference>
<dbReference type="OrthoDB" id="4447at2759"/>
<dbReference type="RefSeq" id="XP_002431963.1">
    <property type="nucleotide sequence ID" value="XM_002431918.1"/>
</dbReference>
<feature type="compositionally biased region" description="Basic and acidic residues" evidence="2">
    <location>
        <begin position="10"/>
        <end position="20"/>
    </location>
</feature>
<feature type="region of interest" description="Disordered" evidence="2">
    <location>
        <begin position="1"/>
        <end position="20"/>
    </location>
</feature>
<sequence length="530" mass="60328">MGKKDKKKGRGIEKTAMKTEKKLSAKQKKYLAKIGEDDIEKILAQIEEEEKKKVQIKEIQIDKPTRRVNFSFVAHPLKEELFLFGGEYFNGQKTVVYNDLLNYNISKNEWMVIQAPNAPPPRCGHQMISLAKEKGQLWLFGGEFTSSTQNQFYHYKDLWVFHLGDKKWEKISTDGPSARSGHRMVHFKNQIIIFGGYHDNLRDYKYFNDVYVFNLDDYKWSKIEPSGNPPAPRSGCQMVPLADGKILITGGYSKEKVKKDVDKGVVHTDMFLLSPDKNDTTGKKWKWVSLKQGGIVPTPRSGCSIAVGPNNKAYTFGGVVDEEESEEDICGTFLNDFNVLDLERRTWKPGTLLGKKDSDVKKKRRKEKTNSEETDEVEEVEPMEEVEEEQKITTVTDGVFTMTVGPSLSSGESATDLKTVNNKANIFSPSPRMNSGLIVKNGNLFLYGGLVEDDDKQYTLADMYSLDLHKLDEWKILLSDEAANQEWIQSESDSDDDDDDDDDEEDEEDKNDDGDDDNDNECSEEEMDTQ</sequence>
<dbReference type="STRING" id="121224.E0W0R9"/>
<dbReference type="PANTHER" id="PTHR46063">
    <property type="entry name" value="KELCH DOMAIN-CONTAINING PROTEIN"/>
    <property type="match status" value="1"/>
</dbReference>
<dbReference type="Pfam" id="PF07646">
    <property type="entry name" value="Kelch_2"/>
    <property type="match status" value="1"/>
</dbReference>
<dbReference type="EMBL" id="DS235862">
    <property type="protein sequence ID" value="EEB19225.1"/>
    <property type="molecule type" value="Genomic_DNA"/>
</dbReference>
<keyword evidence="5" id="KW-1185">Reference proteome</keyword>
<dbReference type="EnsemblMetazoa" id="PHUM562610-RA">
    <property type="protein sequence ID" value="PHUM562610-PA"/>
    <property type="gene ID" value="PHUM562610"/>
</dbReference>
<dbReference type="FunCoup" id="E0W0R9">
    <property type="interactions" value="1396"/>
</dbReference>